<reference evidence="3" key="1">
    <citation type="journal article" date="2019" name="Int. J. Syst. Evol. Microbiol.">
        <title>The Global Catalogue of Microorganisms (GCM) 10K type strain sequencing project: providing services to taxonomists for standard genome sequencing and annotation.</title>
        <authorList>
            <consortium name="The Broad Institute Genomics Platform"/>
            <consortium name="The Broad Institute Genome Sequencing Center for Infectious Disease"/>
            <person name="Wu L."/>
            <person name="Ma J."/>
        </authorList>
    </citation>
    <scope>NUCLEOTIDE SEQUENCE [LARGE SCALE GENOMIC DNA]</scope>
    <source>
        <strain evidence="3">JCM 18287</strain>
    </source>
</reference>
<dbReference type="RefSeq" id="WP_345168107.1">
    <property type="nucleotide sequence ID" value="NZ_BAABJK010000006.1"/>
</dbReference>
<organism evidence="2 3">
    <name type="scientific">Algibacter aquimarinus</name>
    <dbReference type="NCBI Taxonomy" id="1136748"/>
    <lineage>
        <taxon>Bacteria</taxon>
        <taxon>Pseudomonadati</taxon>
        <taxon>Bacteroidota</taxon>
        <taxon>Flavobacteriia</taxon>
        <taxon>Flavobacteriales</taxon>
        <taxon>Flavobacteriaceae</taxon>
        <taxon>Algibacter</taxon>
    </lineage>
</organism>
<dbReference type="InterPro" id="IPR025877">
    <property type="entry name" value="MobA-like_NTP_Trfase"/>
</dbReference>
<protein>
    <recommendedName>
        <fullName evidence="1">MobA-like NTP transferase domain-containing protein</fullName>
    </recommendedName>
</protein>
<evidence type="ECO:0000259" key="1">
    <source>
        <dbReference type="Pfam" id="PF12804"/>
    </source>
</evidence>
<feature type="domain" description="MobA-like NTP transferase" evidence="1">
    <location>
        <begin position="6"/>
        <end position="168"/>
    </location>
</feature>
<dbReference type="Gene3D" id="3.90.550.10">
    <property type="entry name" value="Spore Coat Polysaccharide Biosynthesis Protein SpsA, Chain A"/>
    <property type="match status" value="1"/>
</dbReference>
<dbReference type="InterPro" id="IPR029044">
    <property type="entry name" value="Nucleotide-diphossugar_trans"/>
</dbReference>
<comment type="caution">
    <text evidence="2">The sequence shown here is derived from an EMBL/GenBank/DDBJ whole genome shotgun (WGS) entry which is preliminary data.</text>
</comment>
<evidence type="ECO:0000313" key="2">
    <source>
        <dbReference type="EMBL" id="GAA4970707.1"/>
    </source>
</evidence>
<keyword evidence="3" id="KW-1185">Reference proteome</keyword>
<dbReference type="EMBL" id="BAABJK010000006">
    <property type="protein sequence ID" value="GAA4970707.1"/>
    <property type="molecule type" value="Genomic_DNA"/>
</dbReference>
<gene>
    <name evidence="2" type="ORF">GCM10023315_20760</name>
</gene>
<sequence length="201" mass="22331">MDISIVILAAGASSRMGSPKQLLNWGEDILLNHAINTALEVGNSEVIVVLGANQEIIKKAIQSNSIVILQNDEWKKGLGKSIACAVNYILKLKPQTQGVLITLADQPLINTDYLNKIISRFSSNENQIIATLYDNNIKGVPVLFDKIYFQELSNLIGDDGAKKLLKAHEYSVKTLKPPLKNVDLDSKEDYEKLHKENFKTK</sequence>
<name>A0ABP9HGV8_9FLAO</name>
<evidence type="ECO:0000313" key="3">
    <source>
        <dbReference type="Proteomes" id="UP001501692"/>
    </source>
</evidence>
<dbReference type="PANTHER" id="PTHR43777:SF1">
    <property type="entry name" value="MOLYBDENUM COFACTOR CYTIDYLYLTRANSFERASE"/>
    <property type="match status" value="1"/>
</dbReference>
<dbReference type="Pfam" id="PF12804">
    <property type="entry name" value="NTP_transf_3"/>
    <property type="match status" value="1"/>
</dbReference>
<accession>A0ABP9HGV8</accession>
<dbReference type="SUPFAM" id="SSF53448">
    <property type="entry name" value="Nucleotide-diphospho-sugar transferases"/>
    <property type="match status" value="1"/>
</dbReference>
<dbReference type="PANTHER" id="PTHR43777">
    <property type="entry name" value="MOLYBDENUM COFACTOR CYTIDYLYLTRANSFERASE"/>
    <property type="match status" value="1"/>
</dbReference>
<dbReference type="Proteomes" id="UP001501692">
    <property type="component" value="Unassembled WGS sequence"/>
</dbReference>
<proteinExistence type="predicted"/>
<dbReference type="CDD" id="cd04182">
    <property type="entry name" value="GT_2_like_f"/>
    <property type="match status" value="1"/>
</dbReference>